<reference evidence="1 4" key="3">
    <citation type="submission" date="2023-07" db="EMBL/GenBank/DDBJ databases">
        <title>Genome content predicts the carbon catabolic preferences of heterotrophic bacteria.</title>
        <authorList>
            <person name="Gralka M."/>
        </authorList>
    </citation>
    <scope>NUCLEOTIDE SEQUENCE [LARGE SCALE GENOMIC DNA]</scope>
    <source>
        <strain evidence="1 4">4G03</strain>
    </source>
</reference>
<dbReference type="Proteomes" id="UP001242342">
    <property type="component" value="Unassembled WGS sequence"/>
</dbReference>
<evidence type="ECO:0000313" key="3">
    <source>
        <dbReference type="Proteomes" id="UP000222163"/>
    </source>
</evidence>
<dbReference type="EMBL" id="JAUYVU010000015">
    <property type="protein sequence ID" value="MDP2542828.1"/>
    <property type="molecule type" value="Genomic_DNA"/>
</dbReference>
<dbReference type="EMBL" id="PDUU01000009">
    <property type="protein sequence ID" value="PHN97007.1"/>
    <property type="molecule type" value="Genomic_DNA"/>
</dbReference>
<evidence type="ECO:0000313" key="2">
    <source>
        <dbReference type="EMBL" id="PHN97007.1"/>
    </source>
</evidence>
<sequence length="170" mass="19154">MNRLLVFAMVLSIAFISCKVEKKNGTSDVNSAKEQKVEYASFGEEISDADAISAEEMRTKFKNLKEGDTLNIKFTSTINEVCKKKGCWMKLDLGEEQESMVRFKDYGFFMPLNAGNKEVIVNGKAFVTEISVDELQHYAKDAGKSEEEIAKITEPKYTYAFEADGVLMKK</sequence>
<reference evidence="2 3" key="1">
    <citation type="journal article" date="2016" name="Nat. Commun.">
        <title>Microbial interactions lead to rapid micro-scale successions on model marine particles.</title>
        <authorList>
            <person name="Datta M.S."/>
            <person name="Sliwerska E."/>
            <person name="Gore J."/>
            <person name="Polz M.F."/>
            <person name="Cordero O.X."/>
        </authorList>
    </citation>
    <scope>NUCLEOTIDE SEQUENCE [LARGE SCALE GENOMIC DNA]</scope>
    <source>
        <strain evidence="2 3">4G03</strain>
    </source>
</reference>
<dbReference type="RefSeq" id="WP_099215867.1">
    <property type="nucleotide sequence ID" value="NZ_JAUYVU010000015.1"/>
</dbReference>
<dbReference type="Pfam" id="PF16267">
    <property type="entry name" value="DUF4920"/>
    <property type="match status" value="1"/>
</dbReference>
<accession>A0A2G1BSK1</accession>
<name>A0A2G1BSK1_9FLAO</name>
<keyword evidence="4" id="KW-1185">Reference proteome</keyword>
<gene>
    <name evidence="2" type="ORF">CSC81_11370</name>
    <name evidence="1" type="ORF">Q8W23_15230</name>
</gene>
<dbReference type="InterPro" id="IPR032577">
    <property type="entry name" value="DUF4920"/>
</dbReference>
<reference evidence="2" key="2">
    <citation type="submission" date="2017-10" db="EMBL/GenBank/DDBJ databases">
        <authorList>
            <person name="Enke T.N."/>
            <person name="Cordero O.X."/>
        </authorList>
    </citation>
    <scope>NUCLEOTIDE SEQUENCE</scope>
    <source>
        <strain evidence="2">4G03</strain>
    </source>
</reference>
<dbReference type="PROSITE" id="PS51257">
    <property type="entry name" value="PROKAR_LIPOPROTEIN"/>
    <property type="match status" value="1"/>
</dbReference>
<protein>
    <submittedName>
        <fullName evidence="2">DUF4920 domain-containing protein</fullName>
    </submittedName>
</protein>
<dbReference type="Proteomes" id="UP000222163">
    <property type="component" value="Unassembled WGS sequence"/>
</dbReference>
<comment type="caution">
    <text evidence="2">The sequence shown here is derived from an EMBL/GenBank/DDBJ whole genome shotgun (WGS) entry which is preliminary data.</text>
</comment>
<dbReference type="AlphaFoldDB" id="A0A2G1BSK1"/>
<evidence type="ECO:0000313" key="4">
    <source>
        <dbReference type="Proteomes" id="UP001242342"/>
    </source>
</evidence>
<organism evidence="2 3">
    <name type="scientific">Tenacibaculum discolor</name>
    <dbReference type="NCBI Taxonomy" id="361581"/>
    <lineage>
        <taxon>Bacteria</taxon>
        <taxon>Pseudomonadati</taxon>
        <taxon>Bacteroidota</taxon>
        <taxon>Flavobacteriia</taxon>
        <taxon>Flavobacteriales</taxon>
        <taxon>Flavobacteriaceae</taxon>
        <taxon>Tenacibaculum</taxon>
    </lineage>
</organism>
<proteinExistence type="predicted"/>
<evidence type="ECO:0000313" key="1">
    <source>
        <dbReference type="EMBL" id="MDP2542828.1"/>
    </source>
</evidence>